<dbReference type="CDD" id="cd16026">
    <property type="entry name" value="GALNS_like"/>
    <property type="match status" value="1"/>
</dbReference>
<dbReference type="Gene3D" id="3.30.1120.10">
    <property type="match status" value="1"/>
</dbReference>
<dbReference type="RefSeq" id="WP_143058905.1">
    <property type="nucleotide sequence ID" value="NZ_BBLU01000003.1"/>
</dbReference>
<keyword evidence="8" id="KW-1185">Reference proteome</keyword>
<accession>A0A1H6WXM7</accession>
<feature type="region of interest" description="Disordered" evidence="5">
    <location>
        <begin position="1"/>
        <end position="52"/>
    </location>
</feature>
<evidence type="ECO:0000256" key="2">
    <source>
        <dbReference type="ARBA" id="ARBA00022723"/>
    </source>
</evidence>
<dbReference type="SUPFAM" id="SSF53649">
    <property type="entry name" value="Alkaline phosphatase-like"/>
    <property type="match status" value="1"/>
</dbReference>
<dbReference type="PROSITE" id="PS00523">
    <property type="entry name" value="SULFATASE_1"/>
    <property type="match status" value="1"/>
</dbReference>
<protein>
    <submittedName>
        <fullName evidence="7">Uncharacterized sulfatase</fullName>
    </submittedName>
</protein>
<feature type="compositionally biased region" description="Low complexity" evidence="5">
    <location>
        <begin position="25"/>
        <end position="46"/>
    </location>
</feature>
<dbReference type="OrthoDB" id="9777306at2"/>
<proteinExistence type="inferred from homology"/>
<evidence type="ECO:0000256" key="1">
    <source>
        <dbReference type="ARBA" id="ARBA00008779"/>
    </source>
</evidence>
<name>A0A1H6WXM7_9MICO</name>
<keyword evidence="2" id="KW-0479">Metal-binding</keyword>
<organism evidence="7 8">
    <name type="scientific">Demequina mangrovi</name>
    <dbReference type="NCBI Taxonomy" id="1043493"/>
    <lineage>
        <taxon>Bacteria</taxon>
        <taxon>Bacillati</taxon>
        <taxon>Actinomycetota</taxon>
        <taxon>Actinomycetes</taxon>
        <taxon>Micrococcales</taxon>
        <taxon>Demequinaceae</taxon>
        <taxon>Demequina</taxon>
    </lineage>
</organism>
<dbReference type="AlphaFoldDB" id="A0A1H6WXM7"/>
<comment type="similarity">
    <text evidence="1">Belongs to the sulfatase family.</text>
</comment>
<keyword evidence="3" id="KW-0378">Hydrolase</keyword>
<evidence type="ECO:0000259" key="6">
    <source>
        <dbReference type="Pfam" id="PF00884"/>
    </source>
</evidence>
<dbReference type="InterPro" id="IPR050738">
    <property type="entry name" value="Sulfatase"/>
</dbReference>
<dbReference type="PANTHER" id="PTHR42693">
    <property type="entry name" value="ARYLSULFATASE FAMILY MEMBER"/>
    <property type="match status" value="1"/>
</dbReference>
<evidence type="ECO:0000256" key="3">
    <source>
        <dbReference type="ARBA" id="ARBA00022801"/>
    </source>
</evidence>
<dbReference type="PANTHER" id="PTHR42693:SF33">
    <property type="entry name" value="ARYLSULFATASE"/>
    <property type="match status" value="1"/>
</dbReference>
<evidence type="ECO:0000313" key="7">
    <source>
        <dbReference type="EMBL" id="SEJ17115.1"/>
    </source>
</evidence>
<keyword evidence="4" id="KW-0106">Calcium</keyword>
<dbReference type="Gene3D" id="3.40.720.10">
    <property type="entry name" value="Alkaline Phosphatase, subunit A"/>
    <property type="match status" value="1"/>
</dbReference>
<dbReference type="Pfam" id="PF14707">
    <property type="entry name" value="Sulfatase_C"/>
    <property type="match status" value="1"/>
</dbReference>
<dbReference type="Proteomes" id="UP000183315">
    <property type="component" value="Unassembled WGS sequence"/>
</dbReference>
<dbReference type="InterPro" id="IPR000917">
    <property type="entry name" value="Sulfatase_N"/>
</dbReference>
<dbReference type="PROSITE" id="PS00149">
    <property type="entry name" value="SULFATASE_2"/>
    <property type="match status" value="1"/>
</dbReference>
<dbReference type="InterPro" id="IPR017850">
    <property type="entry name" value="Alkaline_phosphatase_core_sf"/>
</dbReference>
<dbReference type="eggNOG" id="COG3119">
    <property type="taxonomic scope" value="Bacteria"/>
</dbReference>
<dbReference type="GO" id="GO:0004065">
    <property type="term" value="F:arylsulfatase activity"/>
    <property type="evidence" value="ECO:0007669"/>
    <property type="project" value="TreeGrafter"/>
</dbReference>
<reference evidence="8" key="1">
    <citation type="submission" date="2016-10" db="EMBL/GenBank/DDBJ databases">
        <authorList>
            <person name="Varghese N."/>
        </authorList>
    </citation>
    <scope>NUCLEOTIDE SEQUENCE [LARGE SCALE GENOMIC DNA]</scope>
    <source>
        <strain evidence="8">DSM 24868</strain>
    </source>
</reference>
<dbReference type="GO" id="GO:0046872">
    <property type="term" value="F:metal ion binding"/>
    <property type="evidence" value="ECO:0007669"/>
    <property type="project" value="UniProtKB-KW"/>
</dbReference>
<feature type="domain" description="Sulfatase N-terminal" evidence="6">
    <location>
        <begin position="114"/>
        <end position="420"/>
    </location>
</feature>
<sequence>MSSATPPEGTPENAAQAGAEQAPVERAAAEQTSAEQAAAETTTVETPAKRSRGKRILKATGLTLALPGAAVVAGGGYVAVKALTSSPDNSPEHEASKDEYLDALAGTTSSGEAPNVLLVYYDDLGYEDLGFMGETPIKTPNLDSLAEDGAVLTNYHSPSAVCTPSRAAMLTGRLAPRAGVPEVLFPSSGAMNLMNVMADAHGLTQAEITIPDVLQASGYDTGMIGKWHIGDTEGSKPNDFGFDSFLGSLYSNDMAPFSIYQDEEVLLETVDQTELDAFYTDAAVDFIGDAAESDDPFFLYFAHNFPHEPLFAAEENEGRSDAGLYGDIVEGLDDGIGRIVDELEATDQLDNTIIIVTSDNGPWFQGDAGDNRGRKGMVYEGGQLVPFLVHWPDGVEGGQTIDTMTMGTDLMPTLLDWLDIEAPTDRVLDGSSMAPLLAGESDEVSEYYYYYAGSELMAVSDGRYKYHARTPYLYTMSGDTFTIGAHVKGPWLFDLEADPSESYDILDSNPEKAAELAAELERKNAEMEENLRGWVS</sequence>
<evidence type="ECO:0000256" key="5">
    <source>
        <dbReference type="SAM" id="MobiDB-lite"/>
    </source>
</evidence>
<gene>
    <name evidence="7" type="ORF">SAMN05421637_1034</name>
</gene>
<evidence type="ECO:0000256" key="4">
    <source>
        <dbReference type="ARBA" id="ARBA00022837"/>
    </source>
</evidence>
<evidence type="ECO:0000313" key="8">
    <source>
        <dbReference type="Proteomes" id="UP000183315"/>
    </source>
</evidence>
<dbReference type="EMBL" id="FNZI01000002">
    <property type="protein sequence ID" value="SEJ17115.1"/>
    <property type="molecule type" value="Genomic_DNA"/>
</dbReference>
<dbReference type="InterPro" id="IPR024607">
    <property type="entry name" value="Sulfatase_CS"/>
</dbReference>
<dbReference type="STRING" id="1043493.SAMN05421637_1034"/>
<dbReference type="Pfam" id="PF00884">
    <property type="entry name" value="Sulfatase"/>
    <property type="match status" value="1"/>
</dbReference>